<dbReference type="InterPro" id="IPR053178">
    <property type="entry name" value="Osmoadaptation_assoc"/>
</dbReference>
<dbReference type="HOGENOM" id="CLU_1305645_0_0_1"/>
<protein>
    <submittedName>
        <fullName evidence="1">Uncharacterized protein</fullName>
    </submittedName>
</protein>
<sequence length="211" mass="23514">MLLAAPPLIPENVALPLEQVNTMKDVQLLLGILPKILANAVPDDHWSIRASMRTTTAMYIAVLPSRAGENVALDAAIQCLAGTARSYYTKAILLRSNEREALEDPRVMLRHHSNSLNCLRQAIHDPVQAVAVETLCATALLSCFESFFSDGTDENQLHHQNGIEELMKHRQTHRFTTSFDLDLVEGQAGYIVRSHFDSILRKGDQKNNKTD</sequence>
<proteinExistence type="predicted"/>
<name>A0A0A1T1T5_9HYPO</name>
<dbReference type="EMBL" id="CDHN01000003">
    <property type="protein sequence ID" value="CEJ91131.1"/>
    <property type="molecule type" value="Genomic_DNA"/>
</dbReference>
<gene>
    <name evidence="1" type="ORF">VHEMI06864</name>
</gene>
<evidence type="ECO:0000313" key="2">
    <source>
        <dbReference type="Proteomes" id="UP000039046"/>
    </source>
</evidence>
<dbReference type="Proteomes" id="UP000039046">
    <property type="component" value="Unassembled WGS sequence"/>
</dbReference>
<dbReference type="OrthoDB" id="5429770at2759"/>
<accession>A0A0A1T1T5</accession>
<evidence type="ECO:0000313" key="1">
    <source>
        <dbReference type="EMBL" id="CEJ91131.1"/>
    </source>
</evidence>
<reference evidence="1 2" key="1">
    <citation type="journal article" date="2015" name="Genome Announc.">
        <title>Draft Genome Sequence and Gene Annotation of the Entomopathogenic Fungus Verticillium hemipterigenum.</title>
        <authorList>
            <person name="Horn F."/>
            <person name="Habel A."/>
            <person name="Scharf D.H."/>
            <person name="Dworschak J."/>
            <person name="Brakhage A.A."/>
            <person name="Guthke R."/>
            <person name="Hertweck C."/>
            <person name="Linde J."/>
        </authorList>
    </citation>
    <scope>NUCLEOTIDE SEQUENCE [LARGE SCALE GENOMIC DNA]</scope>
</reference>
<dbReference type="PANTHER" id="PTHR38111">
    <property type="entry name" value="ZN(2)-C6 FUNGAL-TYPE DOMAIN-CONTAINING PROTEIN-RELATED"/>
    <property type="match status" value="1"/>
</dbReference>
<organism evidence="1 2">
    <name type="scientific">[Torrubiella] hemipterigena</name>
    <dbReference type="NCBI Taxonomy" id="1531966"/>
    <lineage>
        <taxon>Eukaryota</taxon>
        <taxon>Fungi</taxon>
        <taxon>Dikarya</taxon>
        <taxon>Ascomycota</taxon>
        <taxon>Pezizomycotina</taxon>
        <taxon>Sordariomycetes</taxon>
        <taxon>Hypocreomycetidae</taxon>
        <taxon>Hypocreales</taxon>
        <taxon>Clavicipitaceae</taxon>
        <taxon>Clavicipitaceae incertae sedis</taxon>
        <taxon>'Torrubiella' clade</taxon>
    </lineage>
</organism>
<keyword evidence="2" id="KW-1185">Reference proteome</keyword>
<dbReference type="AlphaFoldDB" id="A0A0A1T1T5"/>